<dbReference type="GO" id="GO:0098793">
    <property type="term" value="C:presynapse"/>
    <property type="evidence" value="ECO:0007669"/>
    <property type="project" value="GOC"/>
</dbReference>
<accession>A0A8C8GE32</accession>
<feature type="domain" description="Agenet-like" evidence="2">
    <location>
        <begin position="4"/>
        <end position="35"/>
    </location>
</feature>
<gene>
    <name evidence="3" type="primary">FXR1</name>
</gene>
<feature type="transmembrane region" description="Helical" evidence="1">
    <location>
        <begin position="63"/>
        <end position="89"/>
    </location>
</feature>
<dbReference type="PANTHER" id="PTHR10603:SF6">
    <property type="entry name" value="RNA-BINDING PROTEIN FXR1"/>
    <property type="match status" value="1"/>
</dbReference>
<keyword evidence="4" id="KW-1185">Reference proteome</keyword>
<dbReference type="Proteomes" id="UP000694402">
    <property type="component" value="Unassembled WGS sequence"/>
</dbReference>
<keyword evidence="1" id="KW-0812">Transmembrane</keyword>
<reference evidence="3" key="2">
    <citation type="submission" date="2025-09" db="UniProtKB">
        <authorList>
            <consortium name="Ensembl"/>
        </authorList>
    </citation>
    <scope>IDENTIFICATION</scope>
</reference>
<protein>
    <recommendedName>
        <fullName evidence="2">Agenet-like domain-containing protein</fullName>
    </recommendedName>
</protein>
<dbReference type="GO" id="GO:0010494">
    <property type="term" value="C:cytoplasmic stress granule"/>
    <property type="evidence" value="ECO:0007669"/>
    <property type="project" value="TreeGrafter"/>
</dbReference>
<dbReference type="GO" id="GO:0043488">
    <property type="term" value="P:regulation of mRNA stability"/>
    <property type="evidence" value="ECO:0007669"/>
    <property type="project" value="TreeGrafter"/>
</dbReference>
<evidence type="ECO:0000259" key="2">
    <source>
        <dbReference type="Pfam" id="PF18336"/>
    </source>
</evidence>
<dbReference type="InterPro" id="IPR041560">
    <property type="entry name" value="Tudor_FRM1"/>
</dbReference>
<dbReference type="GO" id="GO:0048170">
    <property type="term" value="P:positive regulation of long-term neuronal synaptic plasticity"/>
    <property type="evidence" value="ECO:0007669"/>
    <property type="project" value="TreeGrafter"/>
</dbReference>
<keyword evidence="1" id="KW-0472">Membrane</keyword>
<evidence type="ECO:0000313" key="3">
    <source>
        <dbReference type="Ensembl" id="ENSOTSP00005047868.1"/>
    </source>
</evidence>
<dbReference type="Gene3D" id="2.30.30.140">
    <property type="match status" value="1"/>
</dbReference>
<dbReference type="GO" id="GO:0003730">
    <property type="term" value="F:mRNA 3'-UTR binding"/>
    <property type="evidence" value="ECO:0007669"/>
    <property type="project" value="TreeGrafter"/>
</dbReference>
<organism evidence="3 4">
    <name type="scientific">Oncorhynchus tshawytscha</name>
    <name type="common">Chinook salmon</name>
    <name type="synonym">Salmo tshawytscha</name>
    <dbReference type="NCBI Taxonomy" id="74940"/>
    <lineage>
        <taxon>Eukaryota</taxon>
        <taxon>Metazoa</taxon>
        <taxon>Chordata</taxon>
        <taxon>Craniata</taxon>
        <taxon>Vertebrata</taxon>
        <taxon>Euteleostomi</taxon>
        <taxon>Actinopterygii</taxon>
        <taxon>Neopterygii</taxon>
        <taxon>Teleostei</taxon>
        <taxon>Protacanthopterygii</taxon>
        <taxon>Salmoniformes</taxon>
        <taxon>Salmonidae</taxon>
        <taxon>Salmoninae</taxon>
        <taxon>Oncorhynchus</taxon>
    </lineage>
</organism>
<dbReference type="InterPro" id="IPR040148">
    <property type="entry name" value="FMR1"/>
</dbReference>
<evidence type="ECO:0000256" key="1">
    <source>
        <dbReference type="SAM" id="Phobius"/>
    </source>
</evidence>
<dbReference type="GO" id="GO:0051028">
    <property type="term" value="P:mRNA transport"/>
    <property type="evidence" value="ECO:0007669"/>
    <property type="project" value="TreeGrafter"/>
</dbReference>
<dbReference type="GeneTree" id="ENSGT00950000183189"/>
<name>A0A8C8GE32_ONCTS</name>
<dbReference type="GO" id="GO:0045182">
    <property type="term" value="F:translation regulator activity"/>
    <property type="evidence" value="ECO:0007669"/>
    <property type="project" value="TreeGrafter"/>
</dbReference>
<dbReference type="AlphaFoldDB" id="A0A8C8GE32"/>
<proteinExistence type="predicted"/>
<reference evidence="3" key="1">
    <citation type="submission" date="2025-08" db="UniProtKB">
        <authorList>
            <consortium name="Ensembl"/>
        </authorList>
    </citation>
    <scope>IDENTIFICATION</scope>
</reference>
<dbReference type="GO" id="GO:0048513">
    <property type="term" value="P:animal organ development"/>
    <property type="evidence" value="ECO:0007669"/>
    <property type="project" value="TreeGrafter"/>
</dbReference>
<dbReference type="Pfam" id="PF18336">
    <property type="entry name" value="Tudor_FRX1"/>
    <property type="match status" value="1"/>
</dbReference>
<dbReference type="Ensembl" id="ENSOTST00005052033.2">
    <property type="protein sequence ID" value="ENSOTSP00005047868.1"/>
    <property type="gene ID" value="ENSOTSG00005023147.2"/>
</dbReference>
<dbReference type="GO" id="GO:0005634">
    <property type="term" value="C:nucleus"/>
    <property type="evidence" value="ECO:0007669"/>
    <property type="project" value="TreeGrafter"/>
</dbReference>
<evidence type="ECO:0000313" key="4">
    <source>
        <dbReference type="Proteomes" id="UP000694402"/>
    </source>
</evidence>
<keyword evidence="1" id="KW-1133">Transmembrane helix</keyword>
<sequence length="96" mass="10903">MEELAVEVRGSNGAYYKGFVKDVHDDSLTIVFENNSFFKCTVPVPDDLKAAYVPFYLKVVSDLGYSLVICWFLFTCIRVQNLIIVYFTFGAKVNKA</sequence>
<dbReference type="PANTHER" id="PTHR10603">
    <property type="entry name" value="FRAGILE X MENTAL RETARDATION SYNDROME-RELATED PROTEIN"/>
    <property type="match status" value="1"/>
</dbReference>
<dbReference type="GO" id="GO:0045727">
    <property type="term" value="P:positive regulation of translation"/>
    <property type="evidence" value="ECO:0007669"/>
    <property type="project" value="TreeGrafter"/>
</dbReference>
<dbReference type="GO" id="GO:0043005">
    <property type="term" value="C:neuron projection"/>
    <property type="evidence" value="ECO:0007669"/>
    <property type="project" value="TreeGrafter"/>
</dbReference>
<dbReference type="GO" id="GO:0099577">
    <property type="term" value="P:regulation of translation at presynapse, modulating synaptic transmission"/>
    <property type="evidence" value="ECO:0007669"/>
    <property type="project" value="TreeGrafter"/>
</dbReference>